<dbReference type="Gene3D" id="3.40.1580.10">
    <property type="entry name" value="SMI1/KNR4-like"/>
    <property type="match status" value="1"/>
</dbReference>
<evidence type="ECO:0000313" key="2">
    <source>
        <dbReference type="EMBL" id="XDP96770.1"/>
    </source>
</evidence>
<protein>
    <submittedName>
        <fullName evidence="2">SMI1/KNR4 family protein</fullName>
    </submittedName>
</protein>
<dbReference type="SUPFAM" id="SSF160631">
    <property type="entry name" value="SMI1/KNR4-like"/>
    <property type="match status" value="1"/>
</dbReference>
<dbReference type="AlphaFoldDB" id="A0AB39LV02"/>
<evidence type="ECO:0000259" key="1">
    <source>
        <dbReference type="SMART" id="SM00860"/>
    </source>
</evidence>
<name>A0AB39LV02_9ACTN</name>
<gene>
    <name evidence="2" type="ORF">AB5J57_26060</name>
</gene>
<dbReference type="Pfam" id="PF09346">
    <property type="entry name" value="SMI1_KNR4"/>
    <property type="match status" value="1"/>
</dbReference>
<dbReference type="InterPro" id="IPR037883">
    <property type="entry name" value="Knr4/Smi1-like_sf"/>
</dbReference>
<proteinExistence type="predicted"/>
<sequence>MDDNGFDWPAFLRRWRDEWVPSEEDAVELAEGDVTPDELRPVVAPASEAEVADAERRLGVRLPPSYRGFLLAGNGWRLHDDSIYQLGAAHEIGWFGDPFGLTPMYRESLDERSTEQEVLLAGMWERALQLETDSDMSYVLLDPGDTDEDGEWALYVYKGWSGEYPTRYPSFRAYMQRRYESFHAERAPLPDFVNETTRARDADVERAREEALSGRWEAARDLLAVAKRYGRPGAWGMLGQLDVLTQGVRSGSYFGGLVADPRCADELVPVMALAHALQCLPGRPERPFALGAETGDAIRAAADGILARVRDGSYRYAPDGDFGQAVAEAREAARWGDTDGAWRVIRAALPSWTPPAPGLLAPLGLLADPVLGPVVTRERGRELLATPRAGRPGAVPEPVPDLDPPGLSWVAESGRWNAPYGSWRCLWVEGVEPEALPGLVGQGQGQGQDEAVGLTAPPVRPDGWFPHDVRRPGDDSAPWEDRAVVAVGRAGAAGGGTGSGWAFGFDPAARTHGPGRLFVSPAAEASRGGGRAVVLWIRRGRDDASAMFHLSVAERGAELFAYTLRGTDVERSGTVPEGLDPERVLSGADDGERERRLLVAVQDAYGLSLPRHALVEGILPELTTRSWNRAPREGEVFSYATVTGGRPRT</sequence>
<accession>A0AB39LV02</accession>
<dbReference type="InterPro" id="IPR018958">
    <property type="entry name" value="Knr4/Smi1-like_dom"/>
</dbReference>
<dbReference type="RefSeq" id="WP_369159315.1">
    <property type="nucleotide sequence ID" value="NZ_CP163429.1"/>
</dbReference>
<reference evidence="2" key="1">
    <citation type="submission" date="2024-07" db="EMBL/GenBank/DDBJ databases">
        <authorList>
            <person name="Yu S.T."/>
        </authorList>
    </citation>
    <scope>NUCLEOTIDE SEQUENCE</scope>
    <source>
        <strain evidence="2">R02</strain>
    </source>
</reference>
<dbReference type="SMART" id="SM00860">
    <property type="entry name" value="SMI1_KNR4"/>
    <property type="match status" value="1"/>
</dbReference>
<feature type="domain" description="Knr4/Smi1-like" evidence="1">
    <location>
        <begin position="45"/>
        <end position="177"/>
    </location>
</feature>
<dbReference type="EMBL" id="CP163429">
    <property type="protein sequence ID" value="XDP96770.1"/>
    <property type="molecule type" value="Genomic_DNA"/>
</dbReference>
<organism evidence="2">
    <name type="scientific">Streptomyces sp. R02</name>
    <dbReference type="NCBI Taxonomy" id="3238623"/>
    <lineage>
        <taxon>Bacteria</taxon>
        <taxon>Bacillati</taxon>
        <taxon>Actinomycetota</taxon>
        <taxon>Actinomycetes</taxon>
        <taxon>Kitasatosporales</taxon>
        <taxon>Streptomycetaceae</taxon>
        <taxon>Streptomyces</taxon>
    </lineage>
</organism>